<dbReference type="Pfam" id="PF14023">
    <property type="entry name" value="Bestrophin-like"/>
    <property type="match status" value="1"/>
</dbReference>
<feature type="transmembrane region" description="Helical" evidence="1">
    <location>
        <begin position="183"/>
        <end position="205"/>
    </location>
</feature>
<feature type="transmembrane region" description="Helical" evidence="1">
    <location>
        <begin position="50"/>
        <end position="69"/>
    </location>
</feature>
<reference evidence="2 3" key="1">
    <citation type="submission" date="2024-06" db="EMBL/GenBank/DDBJ databases">
        <authorList>
            <person name="Tuo L."/>
        </authorList>
    </citation>
    <scope>NUCLEOTIDE SEQUENCE [LARGE SCALE GENOMIC DNA]</scope>
    <source>
        <strain evidence="2 3">ZMM04-5</strain>
    </source>
</reference>
<dbReference type="Proteomes" id="UP001556196">
    <property type="component" value="Unassembled WGS sequence"/>
</dbReference>
<gene>
    <name evidence="2" type="ORF">ABUE31_03785</name>
</gene>
<dbReference type="EMBL" id="JBFOCI010000001">
    <property type="protein sequence ID" value="MEW9805105.1"/>
    <property type="molecule type" value="Genomic_DNA"/>
</dbReference>
<accession>A0ABV3QWD6</accession>
<keyword evidence="1" id="KW-1133">Transmembrane helix</keyword>
<name>A0ABV3QWD6_9HYPH</name>
<keyword evidence="1" id="KW-0472">Membrane</keyword>
<organism evidence="2 3">
    <name type="scientific">Mesorhizobium marinum</name>
    <dbReference type="NCBI Taxonomy" id="3228790"/>
    <lineage>
        <taxon>Bacteria</taxon>
        <taxon>Pseudomonadati</taxon>
        <taxon>Pseudomonadota</taxon>
        <taxon>Alphaproteobacteria</taxon>
        <taxon>Hyphomicrobiales</taxon>
        <taxon>Phyllobacteriaceae</taxon>
        <taxon>Mesorhizobium</taxon>
    </lineage>
</organism>
<feature type="transmembrane region" description="Helical" evidence="1">
    <location>
        <begin position="217"/>
        <end position="237"/>
    </location>
</feature>
<evidence type="ECO:0000313" key="3">
    <source>
        <dbReference type="Proteomes" id="UP001556196"/>
    </source>
</evidence>
<proteinExistence type="predicted"/>
<keyword evidence="3" id="KW-1185">Reference proteome</keyword>
<sequence>MSLVAAIAERSVVAFGLLLFLFQMLAHEVGYRLGRRDNKRSGGNPETVGVVVGGMLALLAFVLALTLSFSNTRFGELRRGSLAETNAISTAWLRAKAIGDERAETIADLLVEYTQVRADFTHAGRDKAAIDALNLRTAELQSEIWGNLSDIVRERPDPVSASLMAALNETFDMSAAERFAFELALPTQLFWLLIGMSLVGVASLGYQFGLKDKTPKLLVALFVVMLTSVIVVILDLASARLGNFRVAAPVYEQTLEGFRSGAPLP</sequence>
<evidence type="ECO:0008006" key="4">
    <source>
        <dbReference type="Google" id="ProtNLM"/>
    </source>
</evidence>
<protein>
    <recommendedName>
        <fullName evidence="4">DUF4239 domain-containing protein</fullName>
    </recommendedName>
</protein>
<dbReference type="InterPro" id="IPR025333">
    <property type="entry name" value="DUF4239"/>
</dbReference>
<evidence type="ECO:0000256" key="1">
    <source>
        <dbReference type="SAM" id="Phobius"/>
    </source>
</evidence>
<evidence type="ECO:0000313" key="2">
    <source>
        <dbReference type="EMBL" id="MEW9805105.1"/>
    </source>
</evidence>
<keyword evidence="1" id="KW-0812">Transmembrane</keyword>
<dbReference type="RefSeq" id="WP_367722153.1">
    <property type="nucleotide sequence ID" value="NZ_JBFOCH010000154.1"/>
</dbReference>
<comment type="caution">
    <text evidence="2">The sequence shown here is derived from an EMBL/GenBank/DDBJ whole genome shotgun (WGS) entry which is preliminary data.</text>
</comment>